<evidence type="ECO:0000256" key="2">
    <source>
        <dbReference type="ARBA" id="ARBA00006079"/>
    </source>
</evidence>
<comment type="similarity">
    <text evidence="2">Belongs to the bZIP family. NFIL3 subfamily.</text>
</comment>
<evidence type="ECO:0000256" key="3">
    <source>
        <dbReference type="ARBA" id="ARBA00023015"/>
    </source>
</evidence>
<evidence type="ECO:0000256" key="4">
    <source>
        <dbReference type="ARBA" id="ARBA00023125"/>
    </source>
</evidence>
<dbReference type="FunFam" id="1.20.5.170:FF:000025">
    <property type="entry name" value="nuclear factor interleukin-3-regulated protein-like"/>
    <property type="match status" value="1"/>
</dbReference>
<dbReference type="PANTHER" id="PTHR11988">
    <property type="entry name" value="THYROTROPH EMBRYONIC FACTOR RELATED"/>
    <property type="match status" value="1"/>
</dbReference>
<dbReference type="SMART" id="SM00338">
    <property type="entry name" value="BRLZ"/>
    <property type="match status" value="1"/>
</dbReference>
<dbReference type="Gene3D" id="1.20.5.170">
    <property type="match status" value="1"/>
</dbReference>
<evidence type="ECO:0000256" key="5">
    <source>
        <dbReference type="ARBA" id="ARBA00023163"/>
    </source>
</evidence>
<dbReference type="InterPro" id="IPR004827">
    <property type="entry name" value="bZIP"/>
</dbReference>
<keyword evidence="10" id="KW-1185">Reference proteome</keyword>
<name>E2A365_CAMFO</name>
<dbReference type="PANTHER" id="PTHR11988:SF27">
    <property type="entry name" value="GH27708P"/>
    <property type="match status" value="1"/>
</dbReference>
<dbReference type="SUPFAM" id="SSF57959">
    <property type="entry name" value="Leucine zipper domain"/>
    <property type="match status" value="1"/>
</dbReference>
<gene>
    <name evidence="9" type="ORF">EAG_01392</name>
</gene>
<feature type="compositionally biased region" description="Polar residues" evidence="7">
    <location>
        <begin position="27"/>
        <end position="43"/>
    </location>
</feature>
<evidence type="ECO:0000313" key="9">
    <source>
        <dbReference type="EMBL" id="EFN72124.1"/>
    </source>
</evidence>
<dbReference type="AlphaFoldDB" id="E2A365"/>
<dbReference type="InterPro" id="IPR040223">
    <property type="entry name" value="PAR_bZIP"/>
</dbReference>
<dbReference type="CDD" id="cd14695">
    <property type="entry name" value="bZIP_HLF"/>
    <property type="match status" value="1"/>
</dbReference>
<dbReference type="Proteomes" id="UP000000311">
    <property type="component" value="Unassembled WGS sequence"/>
</dbReference>
<evidence type="ECO:0000313" key="10">
    <source>
        <dbReference type="Proteomes" id="UP000000311"/>
    </source>
</evidence>
<dbReference type="InterPro" id="IPR046347">
    <property type="entry name" value="bZIP_sf"/>
</dbReference>
<dbReference type="KEGG" id="cfo:105247930"/>
<feature type="domain" description="BZIP" evidence="8">
    <location>
        <begin position="289"/>
        <end position="352"/>
    </location>
</feature>
<comment type="subcellular location">
    <subcellularLocation>
        <location evidence="1">Nucleus</location>
    </subcellularLocation>
</comment>
<organism evidence="10">
    <name type="scientific">Camponotus floridanus</name>
    <name type="common">Florida carpenter ant</name>
    <dbReference type="NCBI Taxonomy" id="104421"/>
    <lineage>
        <taxon>Eukaryota</taxon>
        <taxon>Metazoa</taxon>
        <taxon>Ecdysozoa</taxon>
        <taxon>Arthropoda</taxon>
        <taxon>Hexapoda</taxon>
        <taxon>Insecta</taxon>
        <taxon>Pterygota</taxon>
        <taxon>Neoptera</taxon>
        <taxon>Endopterygota</taxon>
        <taxon>Hymenoptera</taxon>
        <taxon>Apocrita</taxon>
        <taxon>Aculeata</taxon>
        <taxon>Formicoidea</taxon>
        <taxon>Formicidae</taxon>
        <taxon>Formicinae</taxon>
        <taxon>Camponotus</taxon>
    </lineage>
</organism>
<dbReference type="STRING" id="104421.E2A365"/>
<dbReference type="GO" id="GO:0000981">
    <property type="term" value="F:DNA-binding transcription factor activity, RNA polymerase II-specific"/>
    <property type="evidence" value="ECO:0007669"/>
    <property type="project" value="TreeGrafter"/>
</dbReference>
<proteinExistence type="inferred from homology"/>
<evidence type="ECO:0000256" key="7">
    <source>
        <dbReference type="SAM" id="MobiDB-lite"/>
    </source>
</evidence>
<sequence>MQNATNDMELKNANDLQTWDLSRRSKQGTNSESEGESKSQNYSALDLSRKNSVTSTTITDRNTLRSYLFRSMPAQQIHPNRPDQHSNLTDVEKQSPFTSDILLSSSSSESDSAKETIECIPSFYNTRSNITNNNIPLFVPPPGVTIGMPFLPLPSYLNSEAIKIPVATSTIASTFTSCAETSSLQTNRTTEKNPLEFMNVPLTQEMSTPSLEVIKKTPRPFKAYSKSSFPALKRHIDTAFTYNSSEYFEFREKMLTYKKMNENTPNPKMRRTSKTEHPGLPTSTAEEKDAAYWERRKKNNEAAKRSRDARRAKEDELAIWATFLENENTRLKSELTGLHCLLQQLGYDINQIKKYKHW</sequence>
<keyword evidence="3" id="KW-0805">Transcription regulation</keyword>
<keyword evidence="5" id="KW-0804">Transcription</keyword>
<dbReference type="InParanoid" id="E2A365"/>
<feature type="region of interest" description="Disordered" evidence="7">
    <location>
        <begin position="1"/>
        <end position="56"/>
    </location>
</feature>
<keyword evidence="4" id="KW-0238">DNA-binding</keyword>
<protein>
    <recommendedName>
        <fullName evidence="8">BZIP domain-containing protein</fullName>
    </recommendedName>
</protein>
<dbReference type="PROSITE" id="PS50217">
    <property type="entry name" value="BZIP"/>
    <property type="match status" value="1"/>
</dbReference>
<evidence type="ECO:0000256" key="1">
    <source>
        <dbReference type="ARBA" id="ARBA00004123"/>
    </source>
</evidence>
<evidence type="ECO:0000259" key="8">
    <source>
        <dbReference type="PROSITE" id="PS50217"/>
    </source>
</evidence>
<feature type="region of interest" description="Disordered" evidence="7">
    <location>
        <begin position="261"/>
        <end position="289"/>
    </location>
</feature>
<dbReference type="GO" id="GO:0000978">
    <property type="term" value="F:RNA polymerase II cis-regulatory region sequence-specific DNA binding"/>
    <property type="evidence" value="ECO:0007669"/>
    <property type="project" value="TreeGrafter"/>
</dbReference>
<keyword evidence="6" id="KW-0539">Nucleus</keyword>
<dbReference type="GO" id="GO:0005634">
    <property type="term" value="C:nucleus"/>
    <property type="evidence" value="ECO:0007669"/>
    <property type="project" value="UniProtKB-SubCell"/>
</dbReference>
<dbReference type="OrthoDB" id="361013at2759"/>
<evidence type="ECO:0000256" key="6">
    <source>
        <dbReference type="ARBA" id="ARBA00023242"/>
    </source>
</evidence>
<reference evidence="9 10" key="1">
    <citation type="journal article" date="2010" name="Science">
        <title>Genomic comparison of the ants Camponotus floridanus and Harpegnathos saltator.</title>
        <authorList>
            <person name="Bonasio R."/>
            <person name="Zhang G."/>
            <person name="Ye C."/>
            <person name="Mutti N.S."/>
            <person name="Fang X."/>
            <person name="Qin N."/>
            <person name="Donahue G."/>
            <person name="Yang P."/>
            <person name="Li Q."/>
            <person name="Li C."/>
            <person name="Zhang P."/>
            <person name="Huang Z."/>
            <person name="Berger S.L."/>
            <person name="Reinberg D."/>
            <person name="Wang J."/>
            <person name="Liebig J."/>
        </authorList>
    </citation>
    <scope>NUCLEOTIDE SEQUENCE [LARGE SCALE GENOMIC DNA]</scope>
    <source>
        <strain evidence="10">C129</strain>
    </source>
</reference>
<accession>E2A365</accession>
<dbReference type="EMBL" id="GL436289">
    <property type="protein sequence ID" value="EFN72124.1"/>
    <property type="molecule type" value="Genomic_DNA"/>
</dbReference>
<dbReference type="Pfam" id="PF07716">
    <property type="entry name" value="bZIP_2"/>
    <property type="match status" value="1"/>
</dbReference>